<dbReference type="Pfam" id="PF03230">
    <property type="entry name" value="Antirestrict"/>
    <property type="match status" value="1"/>
</dbReference>
<proteinExistence type="inferred from homology"/>
<dbReference type="Gene3D" id="3.30.70.3580">
    <property type="entry name" value="Antirestriction protein"/>
    <property type="match status" value="1"/>
</dbReference>
<evidence type="ECO:0000313" key="2">
    <source>
        <dbReference type="EMBL" id="HAE4638736.1"/>
    </source>
</evidence>
<sequence length="155" mass="17843">MNNEVITTATKIIDPETRLMFLPKHFGQYCMTVEDLAFNWMRKLSPKNDSQYLSHALDKIEAHYTGGEWDFFELSNGGVFLSPTDRENYRITVAGNYFDDLLSAEAAGIVVTFFTLGQLSALPVMFSERCAAYYHKLYDYAREHEEYVKIRAAID</sequence>
<comment type="caution">
    <text evidence="2">The sequence shown here is derived from an EMBL/GenBank/DDBJ whole genome shotgun (WGS) entry which is preliminary data.</text>
</comment>
<gene>
    <name evidence="2" type="ORF">G4D12_004051</name>
</gene>
<reference evidence="2" key="2">
    <citation type="submission" date="2018-07" db="EMBL/GenBank/DDBJ databases">
        <authorList>
            <consortium name="NCBI Pathogen Detection Project"/>
        </authorList>
    </citation>
    <scope>NUCLEOTIDE SEQUENCE</scope>
    <source>
        <strain evidence="2">11-0524</strain>
    </source>
</reference>
<reference evidence="2" key="1">
    <citation type="journal article" date="2018" name="Genome Biol.">
        <title>SKESA: strategic k-mer extension for scrupulous assemblies.</title>
        <authorList>
            <person name="Souvorov A."/>
            <person name="Agarwala R."/>
            <person name="Lipman D.J."/>
        </authorList>
    </citation>
    <scope>NUCLEOTIDE SEQUENCE</scope>
    <source>
        <strain evidence="2">11-0524</strain>
    </source>
</reference>
<evidence type="ECO:0000256" key="1">
    <source>
        <dbReference type="ARBA" id="ARBA00008618"/>
    </source>
</evidence>
<organism evidence="2">
    <name type="scientific">Salmonella muenchen</name>
    <dbReference type="NCBI Taxonomy" id="596"/>
    <lineage>
        <taxon>Bacteria</taxon>
        <taxon>Pseudomonadati</taxon>
        <taxon>Pseudomonadota</taxon>
        <taxon>Gammaproteobacteria</taxon>
        <taxon>Enterobacterales</taxon>
        <taxon>Enterobacteriaceae</taxon>
        <taxon>Salmonella</taxon>
    </lineage>
</organism>
<dbReference type="InterPro" id="IPR042297">
    <property type="entry name" value="Antirestriction_sf"/>
</dbReference>
<name>A0A731N6R4_SALMU</name>
<dbReference type="EMBL" id="DAARZU010000030">
    <property type="protein sequence ID" value="HAE4638736.1"/>
    <property type="molecule type" value="Genomic_DNA"/>
</dbReference>
<accession>A0A731N6R4</accession>
<protein>
    <submittedName>
        <fullName evidence="2">Antirestriction protein</fullName>
    </submittedName>
</protein>
<dbReference type="AlphaFoldDB" id="A0A731N6R4"/>
<comment type="similarity">
    <text evidence="1">Belongs to the antirestriction protein family.</text>
</comment>
<dbReference type="InterPro" id="IPR004914">
    <property type="entry name" value="Antirestrict"/>
</dbReference>